<name>W1IV37_9GAMM</name>
<organism evidence="1 2">
    <name type="scientific">Xenorhabdus szentirmaii DSM 16338</name>
    <dbReference type="NCBI Taxonomy" id="1427518"/>
    <lineage>
        <taxon>Bacteria</taxon>
        <taxon>Pseudomonadati</taxon>
        <taxon>Pseudomonadota</taxon>
        <taxon>Gammaproteobacteria</taxon>
        <taxon>Enterobacterales</taxon>
        <taxon>Morganellaceae</taxon>
        <taxon>Xenorhabdus</taxon>
    </lineage>
</organism>
<evidence type="ECO:0000313" key="2">
    <source>
        <dbReference type="Proteomes" id="UP000019202"/>
    </source>
</evidence>
<dbReference type="Proteomes" id="UP000019202">
    <property type="component" value="Unassembled WGS sequence"/>
</dbReference>
<comment type="caution">
    <text evidence="1">The sequence shown here is derived from an EMBL/GenBank/DDBJ whole genome shotgun (WGS) entry which is preliminary data.</text>
</comment>
<proteinExistence type="predicted"/>
<keyword evidence="2" id="KW-1185">Reference proteome</keyword>
<accession>W1IV37</accession>
<protein>
    <submittedName>
        <fullName evidence="1">Uncharacterized protein</fullName>
    </submittedName>
</protein>
<dbReference type="EMBL" id="CBXF010000035">
    <property type="protein sequence ID" value="CDL81461.1"/>
    <property type="molecule type" value="Genomic_DNA"/>
</dbReference>
<evidence type="ECO:0000313" key="1">
    <source>
        <dbReference type="EMBL" id="CDL81461.1"/>
    </source>
</evidence>
<sequence length="44" mass="4982">MVYSELRTLLNDKSQVQVNDNKLTTASLRGLSLCKSDNQDIRVN</sequence>
<dbReference type="AlphaFoldDB" id="W1IV37"/>
<reference evidence="1" key="1">
    <citation type="submission" date="2013-11" db="EMBL/GenBank/DDBJ databases">
        <title>Draft genome sequence and annotation of the entomopathogenic bacteria, Xenorhabdus cabanillasi strain JM26 and Xenorhabdus szentirmai strain DSM 16338.</title>
        <authorList>
            <person name="Gualtieri M."/>
            <person name="Ogier J.C."/>
            <person name="Pages S."/>
            <person name="Givaudan A."/>
            <person name="Gaudriault S."/>
        </authorList>
    </citation>
    <scope>NUCLEOTIDE SEQUENCE [LARGE SCALE GENOMIC DNA]</scope>
    <source>
        <strain evidence="1">DSM 16338</strain>
    </source>
</reference>
<gene>
    <name evidence="1" type="ORF">XSR1_130062</name>
</gene>
<dbReference type="STRING" id="1427518.XSR1_130062"/>